<dbReference type="KEGG" id="cmos:111448738"/>
<proteinExistence type="inferred from homology"/>
<dbReference type="PROSITE" id="PS00061">
    <property type="entry name" value="ADH_SHORT"/>
    <property type="match status" value="1"/>
</dbReference>
<dbReference type="AlphaFoldDB" id="A0A6J1FXU5"/>
<evidence type="ECO:0000313" key="6">
    <source>
        <dbReference type="RefSeq" id="XP_022944223.1"/>
    </source>
</evidence>
<dbReference type="SUPFAM" id="SSF51735">
    <property type="entry name" value="NAD(P)-binding Rossmann-fold domains"/>
    <property type="match status" value="1"/>
</dbReference>
<evidence type="ECO:0000256" key="3">
    <source>
        <dbReference type="RuleBase" id="RU000363"/>
    </source>
</evidence>
<dbReference type="Pfam" id="PF00106">
    <property type="entry name" value="adh_short"/>
    <property type="match status" value="1"/>
</dbReference>
<dbReference type="CDD" id="cd05374">
    <property type="entry name" value="17beta-HSD-like_SDR_c"/>
    <property type="match status" value="1"/>
</dbReference>
<evidence type="ECO:0000313" key="5">
    <source>
        <dbReference type="Proteomes" id="UP000504609"/>
    </source>
</evidence>
<dbReference type="InterPro" id="IPR020904">
    <property type="entry name" value="Sc_DH/Rdtase_CS"/>
</dbReference>
<gene>
    <name evidence="6" type="primary">LOC111448738</name>
</gene>
<reference evidence="6" key="1">
    <citation type="submission" date="2025-08" db="UniProtKB">
        <authorList>
            <consortium name="RefSeq"/>
        </authorList>
    </citation>
    <scope>IDENTIFICATION</scope>
    <source>
        <tissue evidence="6">Young leaves</tissue>
    </source>
</reference>
<organism evidence="5 6">
    <name type="scientific">Cucurbita moschata</name>
    <name type="common">Winter crookneck squash</name>
    <name type="synonym">Cucurbita pepo var. moschata</name>
    <dbReference type="NCBI Taxonomy" id="3662"/>
    <lineage>
        <taxon>Eukaryota</taxon>
        <taxon>Viridiplantae</taxon>
        <taxon>Streptophyta</taxon>
        <taxon>Embryophyta</taxon>
        <taxon>Tracheophyta</taxon>
        <taxon>Spermatophyta</taxon>
        <taxon>Magnoliopsida</taxon>
        <taxon>eudicotyledons</taxon>
        <taxon>Gunneridae</taxon>
        <taxon>Pentapetalae</taxon>
        <taxon>rosids</taxon>
        <taxon>fabids</taxon>
        <taxon>Cucurbitales</taxon>
        <taxon>Cucurbitaceae</taxon>
        <taxon>Cucurbiteae</taxon>
        <taxon>Cucurbita</taxon>
    </lineage>
</organism>
<dbReference type="FunFam" id="3.40.50.720:FF:000261">
    <property type="entry name" value="NADPH-dependent 1-acyldihydroxyacetone phosphate reductase"/>
    <property type="match status" value="1"/>
</dbReference>
<dbReference type="InterPro" id="IPR002347">
    <property type="entry name" value="SDR_fam"/>
</dbReference>
<feature type="transmembrane region" description="Helical" evidence="4">
    <location>
        <begin position="276"/>
        <end position="295"/>
    </location>
</feature>
<dbReference type="GO" id="GO:0005783">
    <property type="term" value="C:endoplasmic reticulum"/>
    <property type="evidence" value="ECO:0007669"/>
    <property type="project" value="TreeGrafter"/>
</dbReference>
<evidence type="ECO:0000256" key="2">
    <source>
        <dbReference type="ARBA" id="ARBA00023002"/>
    </source>
</evidence>
<dbReference type="GO" id="GO:0016491">
    <property type="term" value="F:oxidoreductase activity"/>
    <property type="evidence" value="ECO:0007669"/>
    <property type="project" value="UniProtKB-KW"/>
</dbReference>
<comment type="similarity">
    <text evidence="1 3">Belongs to the short-chain dehydrogenases/reductases (SDR) family.</text>
</comment>
<keyword evidence="5" id="KW-1185">Reference proteome</keyword>
<keyword evidence="2" id="KW-0560">Oxidoreductase</keyword>
<dbReference type="PANTHER" id="PTHR44169">
    <property type="entry name" value="NADPH-DEPENDENT 1-ACYLDIHYDROXYACETONE PHOSPHATE REDUCTASE"/>
    <property type="match status" value="1"/>
</dbReference>
<keyword evidence="4" id="KW-0812">Transmembrane</keyword>
<name>A0A6J1FXU5_CUCMO</name>
<dbReference type="PRINTS" id="PR00080">
    <property type="entry name" value="SDRFAMILY"/>
</dbReference>
<keyword evidence="4" id="KW-1133">Transmembrane helix</keyword>
<dbReference type="Proteomes" id="UP000504609">
    <property type="component" value="Unplaced"/>
</dbReference>
<dbReference type="GeneID" id="111448738"/>
<accession>A0A6J1FXU5</accession>
<dbReference type="PANTHER" id="PTHR44169:SF5">
    <property type="entry name" value="ENOYL-(ACYL CARRIER) REDUCTASE"/>
    <property type="match status" value="1"/>
</dbReference>
<evidence type="ECO:0000256" key="4">
    <source>
        <dbReference type="SAM" id="Phobius"/>
    </source>
</evidence>
<sequence>MLQLHSISTAPTFTNRYQQQPPSAPPRTPKIMDNRIVVLVTGCAKGGIGYEYCKAFSEQGCHVFATDLPQRAHQVFDESPHRVETLELDVTSDESVAKAVETVISKCGRIDILVNNAGIGSSGPLAELPLQDVRKAWEVNTLGQLRMVQQVVPHMASRGSGAIVNVGSVVGNVPTPWAGSYCASKAAVHAMSHVLRLELKPFGIDVVMVVPGAIRSNFGSATVENVRSQEWKLYKRFKDAIEERANASQSGRSSDAGAFARDVVKKVMRKRPPRRIVLGHLSGLLTIMSWLPLWVQDLYFSHRFNLNKKVRNSII</sequence>
<dbReference type="InterPro" id="IPR036291">
    <property type="entry name" value="NAD(P)-bd_dom_sf"/>
</dbReference>
<dbReference type="PRINTS" id="PR00081">
    <property type="entry name" value="GDHRDH"/>
</dbReference>
<evidence type="ECO:0000256" key="1">
    <source>
        <dbReference type="ARBA" id="ARBA00006484"/>
    </source>
</evidence>
<dbReference type="RefSeq" id="XP_022944223.1">
    <property type="nucleotide sequence ID" value="XM_023088455.1"/>
</dbReference>
<protein>
    <submittedName>
        <fullName evidence="6">Uncharacterized protein LOC111448738</fullName>
    </submittedName>
</protein>
<keyword evidence="4" id="KW-0472">Membrane</keyword>
<dbReference type="Gene3D" id="3.40.50.720">
    <property type="entry name" value="NAD(P)-binding Rossmann-like Domain"/>
    <property type="match status" value="1"/>
</dbReference>